<dbReference type="SUPFAM" id="SSF50800">
    <property type="entry name" value="PK beta-barrel domain-like"/>
    <property type="match status" value="1"/>
</dbReference>
<evidence type="ECO:0000256" key="6">
    <source>
        <dbReference type="ARBA" id="ARBA00022723"/>
    </source>
</evidence>
<keyword evidence="11 13" id="KW-0324">Glycolysis</keyword>
<feature type="domain" description="Pyruvate kinase barrel" evidence="14">
    <location>
        <begin position="11"/>
        <end position="104"/>
    </location>
</feature>
<gene>
    <name evidence="15" type="ORF">VitviT2T_010290</name>
</gene>
<comment type="cofactor">
    <cofactor evidence="1">
        <name>K(+)</name>
        <dbReference type="ChEBI" id="CHEBI:29103"/>
    </cofactor>
</comment>
<keyword evidence="5 13" id="KW-0808">Transferase</keyword>
<keyword evidence="6" id="KW-0479">Metal-binding</keyword>
<evidence type="ECO:0000256" key="11">
    <source>
        <dbReference type="ARBA" id="ARBA00023152"/>
    </source>
</evidence>
<sequence length="187" mass="20604">MTICTPDEKGFAIVIMMNTEGSKIHMGELGGAPPAKAKDGEIWIFSVQAFDSPHPERTININYDGFTEDVKVGDELLVDSGMVRFDVIEKIGPDVKCWCTDPGLLLPRLDIDFRIAEDVDFIAISFFKSAEGIKHLESYIAARSRDSDIAVIAKMRIDSLKNLEEITQASDGAMVARQDLGAQIPLE</sequence>
<keyword evidence="9" id="KW-0067">ATP-binding</keyword>
<evidence type="ECO:0000256" key="13">
    <source>
        <dbReference type="RuleBase" id="RU000504"/>
    </source>
</evidence>
<keyword evidence="7" id="KW-0547">Nucleotide-binding</keyword>
<dbReference type="InterPro" id="IPR011037">
    <property type="entry name" value="Pyrv_Knase-like_insert_dom_sf"/>
</dbReference>
<organism evidence="15 16">
    <name type="scientific">Vitis vinifera</name>
    <name type="common">Grape</name>
    <dbReference type="NCBI Taxonomy" id="29760"/>
    <lineage>
        <taxon>Eukaryota</taxon>
        <taxon>Viridiplantae</taxon>
        <taxon>Streptophyta</taxon>
        <taxon>Embryophyta</taxon>
        <taxon>Tracheophyta</taxon>
        <taxon>Spermatophyta</taxon>
        <taxon>Magnoliopsida</taxon>
        <taxon>eudicotyledons</taxon>
        <taxon>Gunneridae</taxon>
        <taxon>Pentapetalae</taxon>
        <taxon>rosids</taxon>
        <taxon>Vitales</taxon>
        <taxon>Vitaceae</taxon>
        <taxon>Viteae</taxon>
        <taxon>Vitis</taxon>
    </lineage>
</organism>
<evidence type="ECO:0000256" key="1">
    <source>
        <dbReference type="ARBA" id="ARBA00001958"/>
    </source>
</evidence>
<evidence type="ECO:0000256" key="7">
    <source>
        <dbReference type="ARBA" id="ARBA00022741"/>
    </source>
</evidence>
<comment type="similarity">
    <text evidence="3 13">Belongs to the pyruvate kinase family.</text>
</comment>
<evidence type="ECO:0000256" key="3">
    <source>
        <dbReference type="ARBA" id="ARBA00008663"/>
    </source>
</evidence>
<dbReference type="PRINTS" id="PR01050">
    <property type="entry name" value="PYRUVTKNASE"/>
</dbReference>
<keyword evidence="8 13" id="KW-0418">Kinase</keyword>
<comment type="pathway">
    <text evidence="2 13">Carbohydrate degradation; glycolysis; pyruvate from D-glyceraldehyde 3-phosphate: step 5/5.</text>
</comment>
<dbReference type="InterPro" id="IPR040442">
    <property type="entry name" value="Pyrv_kinase-like_dom_sf"/>
</dbReference>
<keyword evidence="12" id="KW-0670">Pyruvate</keyword>
<feature type="domain" description="Pyruvate kinase barrel" evidence="14">
    <location>
        <begin position="110"/>
        <end position="186"/>
    </location>
</feature>
<evidence type="ECO:0000256" key="10">
    <source>
        <dbReference type="ARBA" id="ARBA00022842"/>
    </source>
</evidence>
<dbReference type="Proteomes" id="UP001227230">
    <property type="component" value="Chromosome 7"/>
</dbReference>
<proteinExistence type="inferred from homology"/>
<dbReference type="Gene3D" id="2.40.33.10">
    <property type="entry name" value="PK beta-barrel domain-like"/>
    <property type="match status" value="1"/>
</dbReference>
<dbReference type="EC" id="2.7.1.40" evidence="4 13"/>
<dbReference type="InterPro" id="IPR015806">
    <property type="entry name" value="Pyrv_Knase_insert_dom_sf"/>
</dbReference>
<evidence type="ECO:0000313" key="15">
    <source>
        <dbReference type="EMBL" id="WJZ91193.1"/>
    </source>
</evidence>
<dbReference type="SUPFAM" id="SSF51621">
    <property type="entry name" value="Phosphoenolpyruvate/pyruvate domain"/>
    <property type="match status" value="1"/>
</dbReference>
<name>A0ABY9C8V4_VITVI</name>
<keyword evidence="16" id="KW-1185">Reference proteome</keyword>
<dbReference type="EMBL" id="CP126654">
    <property type="protein sequence ID" value="WJZ91193.1"/>
    <property type="molecule type" value="Genomic_DNA"/>
</dbReference>
<dbReference type="InterPro" id="IPR015793">
    <property type="entry name" value="Pyrv_Knase_brl"/>
</dbReference>
<dbReference type="InterPro" id="IPR001697">
    <property type="entry name" value="Pyr_Knase"/>
</dbReference>
<evidence type="ECO:0000259" key="14">
    <source>
        <dbReference type="Pfam" id="PF00224"/>
    </source>
</evidence>
<dbReference type="PANTHER" id="PTHR11817">
    <property type="entry name" value="PYRUVATE KINASE"/>
    <property type="match status" value="1"/>
</dbReference>
<evidence type="ECO:0000256" key="5">
    <source>
        <dbReference type="ARBA" id="ARBA00022679"/>
    </source>
</evidence>
<accession>A0ABY9C8V4</accession>
<protein>
    <recommendedName>
        <fullName evidence="4 13">Pyruvate kinase</fullName>
        <ecNumber evidence="4 13">2.7.1.40</ecNumber>
    </recommendedName>
</protein>
<dbReference type="Gene3D" id="3.20.20.60">
    <property type="entry name" value="Phosphoenolpyruvate-binding domains"/>
    <property type="match status" value="1"/>
</dbReference>
<evidence type="ECO:0000256" key="9">
    <source>
        <dbReference type="ARBA" id="ARBA00022840"/>
    </source>
</evidence>
<evidence type="ECO:0000256" key="4">
    <source>
        <dbReference type="ARBA" id="ARBA00012142"/>
    </source>
</evidence>
<dbReference type="InterPro" id="IPR015813">
    <property type="entry name" value="Pyrv/PenolPyrv_kinase-like_dom"/>
</dbReference>
<evidence type="ECO:0000313" key="16">
    <source>
        <dbReference type="Proteomes" id="UP001227230"/>
    </source>
</evidence>
<dbReference type="Pfam" id="PF00224">
    <property type="entry name" value="PK"/>
    <property type="match status" value="2"/>
</dbReference>
<evidence type="ECO:0000256" key="2">
    <source>
        <dbReference type="ARBA" id="ARBA00004997"/>
    </source>
</evidence>
<evidence type="ECO:0000256" key="8">
    <source>
        <dbReference type="ARBA" id="ARBA00022777"/>
    </source>
</evidence>
<evidence type="ECO:0000256" key="12">
    <source>
        <dbReference type="ARBA" id="ARBA00023317"/>
    </source>
</evidence>
<reference evidence="15 16" key="1">
    <citation type="journal article" date="2023" name="Hortic Res">
        <title>The complete reference genome for grapevine (Vitis vinifera L.) genetics and breeding.</title>
        <authorList>
            <person name="Shi X."/>
            <person name="Cao S."/>
            <person name="Wang X."/>
            <person name="Huang S."/>
            <person name="Wang Y."/>
            <person name="Liu Z."/>
            <person name="Liu W."/>
            <person name="Leng X."/>
            <person name="Peng Y."/>
            <person name="Wang N."/>
            <person name="Wang Y."/>
            <person name="Ma Z."/>
            <person name="Xu X."/>
            <person name="Zhang F."/>
            <person name="Xue H."/>
            <person name="Zhong H."/>
            <person name="Wang Y."/>
            <person name="Zhang K."/>
            <person name="Velt A."/>
            <person name="Avia K."/>
            <person name="Holtgrawe D."/>
            <person name="Grimplet J."/>
            <person name="Matus J.T."/>
            <person name="Ware D."/>
            <person name="Wu X."/>
            <person name="Wang H."/>
            <person name="Liu C."/>
            <person name="Fang Y."/>
            <person name="Rustenholz C."/>
            <person name="Cheng Z."/>
            <person name="Xiao H."/>
            <person name="Zhou Y."/>
        </authorList>
    </citation>
    <scope>NUCLEOTIDE SEQUENCE [LARGE SCALE GENOMIC DNA]</scope>
    <source>
        <strain evidence="16">cv. Pinot noir / PN40024</strain>
        <tissue evidence="15">Leaf</tissue>
    </source>
</reference>
<keyword evidence="10 13" id="KW-0460">Magnesium</keyword>
<comment type="catalytic activity">
    <reaction evidence="13">
        <text>pyruvate + ATP = phosphoenolpyruvate + ADP + H(+)</text>
        <dbReference type="Rhea" id="RHEA:18157"/>
        <dbReference type="ChEBI" id="CHEBI:15361"/>
        <dbReference type="ChEBI" id="CHEBI:15378"/>
        <dbReference type="ChEBI" id="CHEBI:30616"/>
        <dbReference type="ChEBI" id="CHEBI:58702"/>
        <dbReference type="ChEBI" id="CHEBI:456216"/>
        <dbReference type="EC" id="2.7.1.40"/>
    </reaction>
</comment>